<protein>
    <recommendedName>
        <fullName evidence="8">Ethylmalonyl-CoA decarboxylase</fullName>
        <ecNumber evidence="7">4.1.1.94</ecNumber>
    </recommendedName>
    <alternativeName>
        <fullName evidence="10">Enoyl-CoA hydratase domain-containing protein 1</fullName>
    </alternativeName>
    <alternativeName>
        <fullName evidence="9">Methylmalonyl-CoA decarboxylase</fullName>
    </alternativeName>
</protein>
<dbReference type="FunFam" id="1.10.12.10:FF:000001">
    <property type="entry name" value="Probable enoyl-CoA hydratase, mitochondrial"/>
    <property type="match status" value="1"/>
</dbReference>
<dbReference type="AlphaFoldDB" id="A0A933E8F7"/>
<comment type="catalytic activity">
    <reaction evidence="6">
        <text>(2R)-ethylmalonyl-CoA + H(+) = butanoyl-CoA + CO2</text>
        <dbReference type="Rhea" id="RHEA:59540"/>
        <dbReference type="ChEBI" id="CHEBI:15378"/>
        <dbReference type="ChEBI" id="CHEBI:16526"/>
        <dbReference type="ChEBI" id="CHEBI:57371"/>
        <dbReference type="ChEBI" id="CHEBI:85316"/>
        <dbReference type="EC" id="4.1.1.94"/>
    </reaction>
    <physiologicalReaction direction="left-to-right" evidence="6">
        <dbReference type="Rhea" id="RHEA:59541"/>
    </physiologicalReaction>
</comment>
<evidence type="ECO:0000256" key="6">
    <source>
        <dbReference type="ARBA" id="ARBA00036541"/>
    </source>
</evidence>
<evidence type="ECO:0000256" key="10">
    <source>
        <dbReference type="ARBA" id="ARBA00042182"/>
    </source>
</evidence>
<evidence type="ECO:0000256" key="11">
    <source>
        <dbReference type="ARBA" id="ARBA00047446"/>
    </source>
</evidence>
<evidence type="ECO:0000256" key="7">
    <source>
        <dbReference type="ARBA" id="ARBA00038883"/>
    </source>
</evidence>
<dbReference type="Gene3D" id="1.10.12.10">
    <property type="entry name" value="Lyase 2-enoyl-coa Hydratase, Chain A, domain 2"/>
    <property type="match status" value="1"/>
</dbReference>
<sequence>MADLLCEREGGSALLRLNRPAARNAVNAEIMAALEEEVERLARDPDLRAVLLTGSGGEAFCAGGDLKWLQSFASAEEGMAVNGRMKGILSRLAALPVPVIAVLNGYALGGGTEIALACDIRVMEEHAFLSFRQARIGVMTGWGGGARLLRLVGHGRALELLATSREVGAREALAMGLANAAAPRGGGLEEGLRLAAEVAKGAPLAIRAIKRFLAAAAELPLKEALEMEGALFRPLWASGDHHEGVRAFIEKRGPAFKGS</sequence>
<dbReference type="InterPro" id="IPR001753">
    <property type="entry name" value="Enoyl-CoA_hydra/iso"/>
</dbReference>
<dbReference type="CDD" id="cd06558">
    <property type="entry name" value="crotonase-like"/>
    <property type="match status" value="1"/>
</dbReference>
<organism evidence="14 15">
    <name type="scientific">Tectimicrobiota bacterium</name>
    <dbReference type="NCBI Taxonomy" id="2528274"/>
    <lineage>
        <taxon>Bacteria</taxon>
        <taxon>Pseudomonadati</taxon>
        <taxon>Nitrospinota/Tectimicrobiota group</taxon>
        <taxon>Candidatus Tectimicrobiota</taxon>
    </lineage>
</organism>
<evidence type="ECO:0000313" key="14">
    <source>
        <dbReference type="EMBL" id="MBI4252126.1"/>
    </source>
</evidence>
<comment type="similarity">
    <text evidence="2 13">Belongs to the enoyl-CoA hydratase/isomerase family.</text>
</comment>
<dbReference type="GO" id="GO:0006635">
    <property type="term" value="P:fatty acid beta-oxidation"/>
    <property type="evidence" value="ECO:0007669"/>
    <property type="project" value="TreeGrafter"/>
</dbReference>
<accession>A0A933E8F7</accession>
<dbReference type="PROSITE" id="PS00166">
    <property type="entry name" value="ENOYL_COA_HYDRATASE"/>
    <property type="match status" value="1"/>
</dbReference>
<dbReference type="EC" id="4.1.1.94" evidence="7"/>
<name>A0A933E8F7_UNCTE</name>
<evidence type="ECO:0000256" key="5">
    <source>
        <dbReference type="ARBA" id="ARBA00036343"/>
    </source>
</evidence>
<evidence type="ECO:0000256" key="12">
    <source>
        <dbReference type="ARBA" id="ARBA00056546"/>
    </source>
</evidence>
<comment type="catalytic activity">
    <reaction evidence="5">
        <text>(2S)-ethylmalonyl-CoA + H(+) = butanoyl-CoA + CO2</text>
        <dbReference type="Rhea" id="RHEA:32131"/>
        <dbReference type="ChEBI" id="CHEBI:15378"/>
        <dbReference type="ChEBI" id="CHEBI:16526"/>
        <dbReference type="ChEBI" id="CHEBI:57371"/>
        <dbReference type="ChEBI" id="CHEBI:60909"/>
        <dbReference type="EC" id="4.1.1.94"/>
    </reaction>
    <physiologicalReaction direction="left-to-right" evidence="5">
        <dbReference type="Rhea" id="RHEA:32132"/>
    </physiologicalReaction>
</comment>
<keyword evidence="4" id="KW-0456">Lyase</keyword>
<reference evidence="14" key="1">
    <citation type="submission" date="2020-07" db="EMBL/GenBank/DDBJ databases">
        <title>Huge and variable diversity of episymbiotic CPR bacteria and DPANN archaea in groundwater ecosystems.</title>
        <authorList>
            <person name="He C.Y."/>
            <person name="Keren R."/>
            <person name="Whittaker M."/>
            <person name="Farag I.F."/>
            <person name="Doudna J."/>
            <person name="Cate J.H.D."/>
            <person name="Banfield J.F."/>
        </authorList>
    </citation>
    <scope>NUCLEOTIDE SEQUENCE</scope>
    <source>
        <strain evidence="14">NC_groundwater_1370_Ag_S-0.2um_69_93</strain>
    </source>
</reference>
<dbReference type="GO" id="GO:0005829">
    <property type="term" value="C:cytosol"/>
    <property type="evidence" value="ECO:0007669"/>
    <property type="project" value="UniProtKB-SubCell"/>
</dbReference>
<dbReference type="SUPFAM" id="SSF52096">
    <property type="entry name" value="ClpP/crotonase"/>
    <property type="match status" value="1"/>
</dbReference>
<dbReference type="GO" id="GO:0016836">
    <property type="term" value="F:hydro-lyase activity"/>
    <property type="evidence" value="ECO:0007669"/>
    <property type="project" value="UniProtKB-ARBA"/>
</dbReference>
<comment type="function">
    <text evidence="12">Decarboxylates ethylmalonyl-CoA, a potentially toxic metabolite, to form butyryl-CoA, suggesting it might be involved in metabolite proofreading. Acts preferentially on (S)-ethylmalonyl-CoA but also has some activity on the (R)-isomer. Also has methylmalonyl-CoA decarboxylase activity at lower level.</text>
</comment>
<comment type="subcellular location">
    <subcellularLocation>
        <location evidence="1">Cytoplasm</location>
        <location evidence="1">Cytosol</location>
    </subcellularLocation>
</comment>
<evidence type="ECO:0000256" key="3">
    <source>
        <dbReference type="ARBA" id="ARBA00022490"/>
    </source>
</evidence>
<dbReference type="InterPro" id="IPR029045">
    <property type="entry name" value="ClpP/crotonase-like_dom_sf"/>
</dbReference>
<dbReference type="InterPro" id="IPR014748">
    <property type="entry name" value="Enoyl-CoA_hydra_C"/>
</dbReference>
<dbReference type="Pfam" id="PF00378">
    <property type="entry name" value="ECH_1"/>
    <property type="match status" value="1"/>
</dbReference>
<evidence type="ECO:0000256" key="2">
    <source>
        <dbReference type="ARBA" id="ARBA00005254"/>
    </source>
</evidence>
<evidence type="ECO:0000256" key="13">
    <source>
        <dbReference type="RuleBase" id="RU003707"/>
    </source>
</evidence>
<gene>
    <name evidence="14" type="ORF">HY618_06665</name>
</gene>
<keyword evidence="3" id="KW-0963">Cytoplasm</keyword>
<dbReference type="PANTHER" id="PTHR11941:SF27">
    <property type="entry name" value="ETHYLMALONYL-COA DECARBOXYLASE"/>
    <property type="match status" value="1"/>
</dbReference>
<dbReference type="EMBL" id="JACQRX010000291">
    <property type="protein sequence ID" value="MBI4252126.1"/>
    <property type="molecule type" value="Genomic_DNA"/>
</dbReference>
<dbReference type="Gene3D" id="3.90.226.10">
    <property type="entry name" value="2-enoyl-CoA Hydratase, Chain A, domain 1"/>
    <property type="match status" value="1"/>
</dbReference>
<dbReference type="GO" id="GO:0004492">
    <property type="term" value="F:methyl/ethyl malonyl-CoA decarboxylase activity"/>
    <property type="evidence" value="ECO:0007669"/>
    <property type="project" value="UniProtKB-EC"/>
</dbReference>
<dbReference type="InterPro" id="IPR018376">
    <property type="entry name" value="Enoyl-CoA_hyd/isom_CS"/>
</dbReference>
<evidence type="ECO:0000256" key="9">
    <source>
        <dbReference type="ARBA" id="ARBA00042052"/>
    </source>
</evidence>
<dbReference type="Proteomes" id="UP000752292">
    <property type="component" value="Unassembled WGS sequence"/>
</dbReference>
<evidence type="ECO:0000256" key="8">
    <source>
        <dbReference type="ARBA" id="ARBA00039903"/>
    </source>
</evidence>
<evidence type="ECO:0000313" key="15">
    <source>
        <dbReference type="Proteomes" id="UP000752292"/>
    </source>
</evidence>
<dbReference type="PANTHER" id="PTHR11941">
    <property type="entry name" value="ENOYL-COA HYDRATASE-RELATED"/>
    <property type="match status" value="1"/>
</dbReference>
<proteinExistence type="inferred from homology"/>
<evidence type="ECO:0000256" key="1">
    <source>
        <dbReference type="ARBA" id="ARBA00004514"/>
    </source>
</evidence>
<comment type="catalytic activity">
    <reaction evidence="11">
        <text>(S)-methylmalonyl-CoA + H(+) = propanoyl-CoA + CO2</text>
        <dbReference type="Rhea" id="RHEA:61340"/>
        <dbReference type="ChEBI" id="CHEBI:15378"/>
        <dbReference type="ChEBI" id="CHEBI:16526"/>
        <dbReference type="ChEBI" id="CHEBI:57327"/>
        <dbReference type="ChEBI" id="CHEBI:57392"/>
        <dbReference type="EC" id="4.1.1.94"/>
    </reaction>
    <physiologicalReaction direction="left-to-right" evidence="11">
        <dbReference type="Rhea" id="RHEA:61341"/>
    </physiologicalReaction>
</comment>
<comment type="caution">
    <text evidence="14">The sequence shown here is derived from an EMBL/GenBank/DDBJ whole genome shotgun (WGS) entry which is preliminary data.</text>
</comment>
<evidence type="ECO:0000256" key="4">
    <source>
        <dbReference type="ARBA" id="ARBA00023239"/>
    </source>
</evidence>